<dbReference type="OrthoDB" id="53473at2"/>
<keyword evidence="4" id="KW-1185">Reference proteome</keyword>
<dbReference type="Pfam" id="PF13546">
    <property type="entry name" value="DDE_5"/>
    <property type="match status" value="1"/>
</dbReference>
<keyword evidence="1" id="KW-1133">Transmembrane helix</keyword>
<feature type="transmembrane region" description="Helical" evidence="1">
    <location>
        <begin position="75"/>
        <end position="97"/>
    </location>
</feature>
<dbReference type="RefSeq" id="WP_114189124.1">
    <property type="nucleotide sequence ID" value="NZ_BJYU01000174.1"/>
</dbReference>
<dbReference type="AlphaFoldDB" id="A0A512C228"/>
<dbReference type="SUPFAM" id="SSF53098">
    <property type="entry name" value="Ribonuclease H-like"/>
    <property type="match status" value="1"/>
</dbReference>
<dbReference type="Proteomes" id="UP000321085">
    <property type="component" value="Unassembled WGS sequence"/>
</dbReference>
<feature type="domain" description="Transposase IS701-like DDE" evidence="2">
    <location>
        <begin position="16"/>
        <end position="270"/>
    </location>
</feature>
<protein>
    <recommendedName>
        <fullName evidence="2">Transposase IS701-like DDE domain-containing protein</fullName>
    </recommendedName>
</protein>
<dbReference type="Gene3D" id="3.90.350.10">
    <property type="entry name" value="Transposase Inhibitor Protein From Tn5, Chain A, domain 1"/>
    <property type="match status" value="1"/>
</dbReference>
<gene>
    <name evidence="3" type="ORF">MAE02_59700</name>
</gene>
<comment type="caution">
    <text evidence="3">The sequence shown here is derived from an EMBL/GenBank/DDBJ whole genome shotgun (WGS) entry which is preliminary data.</text>
</comment>
<evidence type="ECO:0000256" key="1">
    <source>
        <dbReference type="SAM" id="Phobius"/>
    </source>
</evidence>
<accession>A0A512C228</accession>
<evidence type="ECO:0000259" key="2">
    <source>
        <dbReference type="Pfam" id="PF13546"/>
    </source>
</evidence>
<dbReference type="EMBL" id="BJYU01000174">
    <property type="protein sequence ID" value="GEO18274.1"/>
    <property type="molecule type" value="Genomic_DNA"/>
</dbReference>
<dbReference type="InterPro" id="IPR012337">
    <property type="entry name" value="RNaseH-like_sf"/>
</dbReference>
<proteinExistence type="predicted"/>
<evidence type="ECO:0000313" key="3">
    <source>
        <dbReference type="EMBL" id="GEO18274.1"/>
    </source>
</evidence>
<dbReference type="InterPro" id="IPR038721">
    <property type="entry name" value="IS701-like_DDE_dom"/>
</dbReference>
<name>A0A512C228_9HYPH</name>
<keyword evidence="1" id="KW-0812">Transmembrane</keyword>
<sequence>MPDLPARFAAIIVAFASLFRHRTWLHAEILLIGAILAPGKRTVTSLLRITGLSGERHFVNYHRVLNRARWNSRRAAHLLLGLLINTFVPAGPVILGLDDTIERRRGKCIAAKGIYRDPVRSSDAHFVKASGLRWISLMLLAPIPWAARTWALPFLTALAPSERYCHEHGKRHKKLTDWARQMVLQARRWLPERELVLVADMGFAALELLAALSCRGVICITRLRLDAALYEPAPPRHPGTKGRPRSKGARLPNLTEVLKRTSTRWRRVTVPGWYGEGDRTIEFCSATAVWCHSGKPVVLIRWVLVRDPLGRFSPQALLCTVPARDPLQIIRWFILRWQVEVTFQEARAHLGVETQRQWSDRAVSRTTPCLFGLFSIVTLLAAQLSQRVRTAVLVDSWYRKSHPTFADALAAVRQAIWRETGLLTSRHRHKMPKPSQALQRCLIYALCRAA</sequence>
<reference evidence="3 4" key="1">
    <citation type="submission" date="2019-07" db="EMBL/GenBank/DDBJ databases">
        <title>Whole genome shotgun sequence of Microvirga aerophila NBRC 106136.</title>
        <authorList>
            <person name="Hosoyama A."/>
            <person name="Uohara A."/>
            <person name="Ohji S."/>
            <person name="Ichikawa N."/>
        </authorList>
    </citation>
    <scope>NUCLEOTIDE SEQUENCE [LARGE SCALE GENOMIC DNA]</scope>
    <source>
        <strain evidence="3 4">NBRC 106136</strain>
    </source>
</reference>
<keyword evidence="1" id="KW-0472">Membrane</keyword>
<evidence type="ECO:0000313" key="4">
    <source>
        <dbReference type="Proteomes" id="UP000321085"/>
    </source>
</evidence>
<organism evidence="3 4">
    <name type="scientific">Microvirga aerophila</name>
    <dbReference type="NCBI Taxonomy" id="670291"/>
    <lineage>
        <taxon>Bacteria</taxon>
        <taxon>Pseudomonadati</taxon>
        <taxon>Pseudomonadota</taxon>
        <taxon>Alphaproteobacteria</taxon>
        <taxon>Hyphomicrobiales</taxon>
        <taxon>Methylobacteriaceae</taxon>
        <taxon>Microvirga</taxon>
    </lineage>
</organism>